<reference evidence="2" key="1">
    <citation type="journal article" date="2023" name="Front. Plant Sci.">
        <title>Chromosomal-level genome assembly of Melastoma candidum provides insights into trichome evolution.</title>
        <authorList>
            <person name="Zhong Y."/>
            <person name="Wu W."/>
            <person name="Sun C."/>
            <person name="Zou P."/>
            <person name="Liu Y."/>
            <person name="Dai S."/>
            <person name="Zhou R."/>
        </authorList>
    </citation>
    <scope>NUCLEOTIDE SEQUENCE [LARGE SCALE GENOMIC DNA]</scope>
</reference>
<evidence type="ECO:0000313" key="2">
    <source>
        <dbReference type="Proteomes" id="UP001057402"/>
    </source>
</evidence>
<comment type="caution">
    <text evidence="1">The sequence shown here is derived from an EMBL/GenBank/DDBJ whole genome shotgun (WGS) entry which is preliminary data.</text>
</comment>
<name>A0ACB9RSZ1_9MYRT</name>
<gene>
    <name evidence="1" type="ORF">MLD38_007598</name>
</gene>
<proteinExistence type="predicted"/>
<dbReference type="EMBL" id="CM042882">
    <property type="protein sequence ID" value="KAI4381533.1"/>
    <property type="molecule type" value="Genomic_DNA"/>
</dbReference>
<evidence type="ECO:0000313" key="1">
    <source>
        <dbReference type="EMBL" id="KAI4381533.1"/>
    </source>
</evidence>
<accession>A0ACB9RSZ1</accession>
<sequence>MWLDVECRSASYPPNSWDYKLLESLGTGNHNQEEGFDVQMKKMKDQVRDMIEERETPALDKLELIDAVQRLGIEYHFESSIKDAVEHVRAQALDGRSTFGDLHSTALMFRLLRHHGIDVQTNVSTSLWKMEGLRKYSGMT</sequence>
<keyword evidence="2" id="KW-1185">Reference proteome</keyword>
<organism evidence="1 2">
    <name type="scientific">Melastoma candidum</name>
    <dbReference type="NCBI Taxonomy" id="119954"/>
    <lineage>
        <taxon>Eukaryota</taxon>
        <taxon>Viridiplantae</taxon>
        <taxon>Streptophyta</taxon>
        <taxon>Embryophyta</taxon>
        <taxon>Tracheophyta</taxon>
        <taxon>Spermatophyta</taxon>
        <taxon>Magnoliopsida</taxon>
        <taxon>eudicotyledons</taxon>
        <taxon>Gunneridae</taxon>
        <taxon>Pentapetalae</taxon>
        <taxon>rosids</taxon>
        <taxon>malvids</taxon>
        <taxon>Myrtales</taxon>
        <taxon>Melastomataceae</taxon>
        <taxon>Melastomatoideae</taxon>
        <taxon>Melastomateae</taxon>
        <taxon>Melastoma</taxon>
    </lineage>
</organism>
<dbReference type="Proteomes" id="UP001057402">
    <property type="component" value="Chromosome 3"/>
</dbReference>
<protein>
    <submittedName>
        <fullName evidence="1">Uncharacterized protein</fullName>
    </submittedName>
</protein>